<name>A0A9P8QHJ5_9HYPO</name>
<evidence type="ECO:0000313" key="1">
    <source>
        <dbReference type="EMBL" id="KAH6605144.1"/>
    </source>
</evidence>
<organism evidence="1 2">
    <name type="scientific">Trichoderma cornu-damae</name>
    <dbReference type="NCBI Taxonomy" id="654480"/>
    <lineage>
        <taxon>Eukaryota</taxon>
        <taxon>Fungi</taxon>
        <taxon>Dikarya</taxon>
        <taxon>Ascomycota</taxon>
        <taxon>Pezizomycotina</taxon>
        <taxon>Sordariomycetes</taxon>
        <taxon>Hypocreomycetidae</taxon>
        <taxon>Hypocreales</taxon>
        <taxon>Hypocreaceae</taxon>
        <taxon>Trichoderma</taxon>
    </lineage>
</organism>
<evidence type="ECO:0000313" key="2">
    <source>
        <dbReference type="Proteomes" id="UP000827724"/>
    </source>
</evidence>
<keyword evidence="2" id="KW-1185">Reference proteome</keyword>
<sequence>MRTSSRAVGTSSPRAASVFPWGVALQPRPVVILMSFGLLKIKALVGRLSVGADQGEFLENAVCFRQKPCLALS</sequence>
<reference evidence="1" key="1">
    <citation type="submission" date="2021-08" db="EMBL/GenBank/DDBJ databases">
        <title>Chromosome-Level Trichoderma cornu-damae using Hi-C Data.</title>
        <authorList>
            <person name="Kim C.S."/>
        </authorList>
    </citation>
    <scope>NUCLEOTIDE SEQUENCE</scope>
    <source>
        <strain evidence="1">KA19-0412C</strain>
    </source>
</reference>
<gene>
    <name evidence="1" type="ORF">Trco_006851</name>
</gene>
<dbReference type="AlphaFoldDB" id="A0A9P8QHJ5"/>
<proteinExistence type="predicted"/>
<dbReference type="Proteomes" id="UP000827724">
    <property type="component" value="Unassembled WGS sequence"/>
</dbReference>
<comment type="caution">
    <text evidence="1">The sequence shown here is derived from an EMBL/GenBank/DDBJ whole genome shotgun (WGS) entry which is preliminary data.</text>
</comment>
<dbReference type="EMBL" id="JAIWOZ010000005">
    <property type="protein sequence ID" value="KAH6605144.1"/>
    <property type="molecule type" value="Genomic_DNA"/>
</dbReference>
<accession>A0A9P8QHJ5</accession>
<protein>
    <submittedName>
        <fullName evidence="1">Uncharacterized protein</fullName>
    </submittedName>
</protein>